<dbReference type="Pfam" id="PF00503">
    <property type="entry name" value="G-alpha"/>
    <property type="match status" value="1"/>
</dbReference>
<name>A0A9P6C097_9AGAR</name>
<dbReference type="InterPro" id="IPR001019">
    <property type="entry name" value="Gprotein_alpha_su"/>
</dbReference>
<gene>
    <name evidence="11" type="ORF">P691DRAFT_678102</name>
</gene>
<organism evidence="11 12">
    <name type="scientific">Macrolepiota fuliginosa MF-IS2</name>
    <dbReference type="NCBI Taxonomy" id="1400762"/>
    <lineage>
        <taxon>Eukaryota</taxon>
        <taxon>Fungi</taxon>
        <taxon>Dikarya</taxon>
        <taxon>Basidiomycota</taxon>
        <taxon>Agaricomycotina</taxon>
        <taxon>Agaricomycetes</taxon>
        <taxon>Agaricomycetidae</taxon>
        <taxon>Agaricales</taxon>
        <taxon>Agaricineae</taxon>
        <taxon>Agaricaceae</taxon>
        <taxon>Macrolepiota</taxon>
    </lineage>
</organism>
<dbReference type="AlphaFoldDB" id="A0A9P6C097"/>
<dbReference type="SMART" id="SM00275">
    <property type="entry name" value="G_alpha"/>
    <property type="match status" value="1"/>
</dbReference>
<keyword evidence="12" id="KW-1185">Reference proteome</keyword>
<dbReference type="GO" id="GO:0007189">
    <property type="term" value="P:adenylate cyclase-activating G protein-coupled receptor signaling pathway"/>
    <property type="evidence" value="ECO:0007669"/>
    <property type="project" value="TreeGrafter"/>
</dbReference>
<dbReference type="PANTHER" id="PTHR10218">
    <property type="entry name" value="GTP-BINDING PROTEIN ALPHA SUBUNIT"/>
    <property type="match status" value="1"/>
</dbReference>
<evidence type="ECO:0000256" key="2">
    <source>
        <dbReference type="ARBA" id="ARBA00022707"/>
    </source>
</evidence>
<proteinExistence type="predicted"/>
<dbReference type="GO" id="GO:0031683">
    <property type="term" value="F:G-protein beta/gamma-subunit complex binding"/>
    <property type="evidence" value="ECO:0007669"/>
    <property type="project" value="InterPro"/>
</dbReference>
<dbReference type="PANTHER" id="PTHR10218:SF369">
    <property type="entry name" value="GUANINE NUCLEOTIDE-BINDING PROTEIN ALPHA-2 SUBUNIT"/>
    <property type="match status" value="1"/>
</dbReference>
<dbReference type="InterPro" id="IPR002975">
    <property type="entry name" value="Fungi_Gprotein_alpha"/>
</dbReference>
<dbReference type="OrthoDB" id="5817230at2759"/>
<evidence type="ECO:0000256" key="3">
    <source>
        <dbReference type="ARBA" id="ARBA00022723"/>
    </source>
</evidence>
<reference evidence="11" key="1">
    <citation type="submission" date="2020-11" db="EMBL/GenBank/DDBJ databases">
        <authorList>
            <consortium name="DOE Joint Genome Institute"/>
            <person name="Ahrendt S."/>
            <person name="Riley R."/>
            <person name="Andreopoulos W."/>
            <person name="Labutti K."/>
            <person name="Pangilinan J."/>
            <person name="Ruiz-Duenas F.J."/>
            <person name="Barrasa J.M."/>
            <person name="Sanchez-Garcia M."/>
            <person name="Camarero S."/>
            <person name="Miyauchi S."/>
            <person name="Serrano A."/>
            <person name="Linde D."/>
            <person name="Babiker R."/>
            <person name="Drula E."/>
            <person name="Ayuso-Fernandez I."/>
            <person name="Pacheco R."/>
            <person name="Padilla G."/>
            <person name="Ferreira P."/>
            <person name="Barriuso J."/>
            <person name="Kellner H."/>
            <person name="Castanera R."/>
            <person name="Alfaro M."/>
            <person name="Ramirez L."/>
            <person name="Pisabarro A.G."/>
            <person name="Kuo A."/>
            <person name="Tritt A."/>
            <person name="Lipzen A."/>
            <person name="He G."/>
            <person name="Yan M."/>
            <person name="Ng V."/>
            <person name="Cullen D."/>
            <person name="Martin F."/>
            <person name="Rosso M.-N."/>
            <person name="Henrissat B."/>
            <person name="Hibbett D."/>
            <person name="Martinez A.T."/>
            <person name="Grigoriev I.V."/>
        </authorList>
    </citation>
    <scope>NUCLEOTIDE SEQUENCE</scope>
    <source>
        <strain evidence="11">MF-IS2</strain>
    </source>
</reference>
<keyword evidence="9" id="KW-0449">Lipoprotein</keyword>
<dbReference type="CDD" id="cd00066">
    <property type="entry name" value="G-alpha"/>
    <property type="match status" value="1"/>
</dbReference>
<evidence type="ECO:0000256" key="8">
    <source>
        <dbReference type="ARBA" id="ARBA00023224"/>
    </source>
</evidence>
<dbReference type="Gene3D" id="1.10.400.10">
    <property type="entry name" value="GI Alpha 1, domain 2-like"/>
    <property type="match status" value="1"/>
</dbReference>
<evidence type="ECO:0000256" key="9">
    <source>
        <dbReference type="ARBA" id="ARBA00023288"/>
    </source>
</evidence>
<dbReference type="GO" id="GO:0005834">
    <property type="term" value="C:heterotrimeric G-protein complex"/>
    <property type="evidence" value="ECO:0007669"/>
    <property type="project" value="InterPro"/>
</dbReference>
<comment type="subunit">
    <text evidence="1">G proteins are composed of 3 units; alpha, beta and gamma. The alpha chain contains the guanine nucleotide binding site.</text>
</comment>
<keyword evidence="4 10" id="KW-0547">Nucleotide-binding</keyword>
<dbReference type="PRINTS" id="PR00318">
    <property type="entry name" value="GPROTEINA"/>
</dbReference>
<keyword evidence="2" id="KW-0519">Myristate</keyword>
<dbReference type="SUPFAM" id="SSF47895">
    <property type="entry name" value="Transducin (alpha subunit), insertion domain"/>
    <property type="match status" value="1"/>
</dbReference>
<evidence type="ECO:0000313" key="11">
    <source>
        <dbReference type="EMBL" id="KAF9444173.1"/>
    </source>
</evidence>
<keyword evidence="8" id="KW-0807">Transducer</keyword>
<dbReference type="GO" id="GO:0046872">
    <property type="term" value="F:metal ion binding"/>
    <property type="evidence" value="ECO:0007669"/>
    <property type="project" value="UniProtKB-KW"/>
</dbReference>
<sequence length="366" mass="41677">MGACTSKSGKQRIAHSAKIDLLLDEDYRHSKRECKVLLLGAFASSKGSLECLYMKIVHQQGGFTRDELLEYRPIIYRNVVELAQSVAIYMRKTGIECKELSNKLFMEKILSYNSRLCDGLETNVYFPPDVAKAISHFVTDTVVSKVIEDHMNGPSTFDSPIYFFDNIIRIGAPGYVPTETDILRARSGNGGITETRFNIGQLSIHMIVISNQRSERKKWLHCFESVTAIIFCAGLSDYDRIVVEDPNESRTLMQESLHLFESVVNSRWFMRTSIILFLTKIDLFKAKIGEVPLARYFEEYTGGADVNKAAKYILWKFIQCNRARLSIYPHLNQAQDTTNVRLMFAAVKETILQNALKNSLKDPDIL</sequence>
<keyword evidence="5" id="KW-0460">Magnesium</keyword>
<dbReference type="Proteomes" id="UP000807342">
    <property type="component" value="Unassembled WGS sequence"/>
</dbReference>
<evidence type="ECO:0000256" key="1">
    <source>
        <dbReference type="ARBA" id="ARBA00011356"/>
    </source>
</evidence>
<dbReference type="PRINTS" id="PR01241">
    <property type="entry name" value="GPROTEINAFNG"/>
</dbReference>
<keyword evidence="3" id="KW-0479">Metal-binding</keyword>
<dbReference type="GO" id="GO:0010255">
    <property type="term" value="P:glucose mediated signaling pathway"/>
    <property type="evidence" value="ECO:0007669"/>
    <property type="project" value="UniProtKB-ARBA"/>
</dbReference>
<keyword evidence="6 10" id="KW-0342">GTP-binding</keyword>
<dbReference type="InterPro" id="IPR027417">
    <property type="entry name" value="P-loop_NTPase"/>
</dbReference>
<evidence type="ECO:0000256" key="6">
    <source>
        <dbReference type="ARBA" id="ARBA00023134"/>
    </source>
</evidence>
<dbReference type="Gene3D" id="3.40.50.300">
    <property type="entry name" value="P-loop containing nucleotide triphosphate hydrolases"/>
    <property type="match status" value="1"/>
</dbReference>
<dbReference type="EMBL" id="MU151397">
    <property type="protein sequence ID" value="KAF9444173.1"/>
    <property type="molecule type" value="Genomic_DNA"/>
</dbReference>
<dbReference type="InterPro" id="IPR011025">
    <property type="entry name" value="GproteinA_insert"/>
</dbReference>
<dbReference type="PROSITE" id="PS51882">
    <property type="entry name" value="G_ALPHA"/>
    <property type="match status" value="1"/>
</dbReference>
<dbReference type="GO" id="GO:0005737">
    <property type="term" value="C:cytoplasm"/>
    <property type="evidence" value="ECO:0007669"/>
    <property type="project" value="TreeGrafter"/>
</dbReference>
<evidence type="ECO:0000256" key="10">
    <source>
        <dbReference type="PIRSR" id="PIRSR601019-1"/>
    </source>
</evidence>
<dbReference type="GO" id="GO:0001664">
    <property type="term" value="F:G protein-coupled receptor binding"/>
    <property type="evidence" value="ECO:0007669"/>
    <property type="project" value="InterPro"/>
</dbReference>
<dbReference type="GO" id="GO:0005525">
    <property type="term" value="F:GTP binding"/>
    <property type="evidence" value="ECO:0007669"/>
    <property type="project" value="UniProtKB-KW"/>
</dbReference>
<dbReference type="FunFam" id="3.40.50.300:FF:000181">
    <property type="entry name" value="Guanine nucleotide-binding protein subunit alpha"/>
    <property type="match status" value="1"/>
</dbReference>
<evidence type="ECO:0000256" key="7">
    <source>
        <dbReference type="ARBA" id="ARBA00023139"/>
    </source>
</evidence>
<feature type="binding site" evidence="10">
    <location>
        <begin position="158"/>
        <end position="159"/>
    </location>
    <ligand>
        <name>GTP</name>
        <dbReference type="ChEBI" id="CHEBI:37565"/>
    </ligand>
</feature>
<feature type="binding site" evidence="10">
    <location>
        <position position="334"/>
    </location>
    <ligand>
        <name>GTP</name>
        <dbReference type="ChEBI" id="CHEBI:37565"/>
    </ligand>
</feature>
<evidence type="ECO:0000256" key="5">
    <source>
        <dbReference type="ARBA" id="ARBA00022842"/>
    </source>
</evidence>
<evidence type="ECO:0000313" key="12">
    <source>
        <dbReference type="Proteomes" id="UP000807342"/>
    </source>
</evidence>
<dbReference type="SUPFAM" id="SSF52540">
    <property type="entry name" value="P-loop containing nucleoside triphosphate hydrolases"/>
    <property type="match status" value="1"/>
</dbReference>
<protein>
    <submittedName>
        <fullName evidence="11">Heterotrimeric G-protein alpha subunit, GPA3-like protein</fullName>
    </submittedName>
</protein>
<evidence type="ECO:0000256" key="4">
    <source>
        <dbReference type="ARBA" id="ARBA00022741"/>
    </source>
</evidence>
<accession>A0A9P6C097</accession>
<dbReference type="GO" id="GO:0003924">
    <property type="term" value="F:GTPase activity"/>
    <property type="evidence" value="ECO:0007669"/>
    <property type="project" value="InterPro"/>
</dbReference>
<comment type="caution">
    <text evidence="11">The sequence shown here is derived from an EMBL/GenBank/DDBJ whole genome shotgun (WGS) entry which is preliminary data.</text>
</comment>
<keyword evidence="7" id="KW-0564">Palmitate</keyword>